<dbReference type="Proteomes" id="UP000286806">
    <property type="component" value="Unassembled WGS sequence"/>
</dbReference>
<protein>
    <recommendedName>
        <fullName evidence="2">Ice-binding protein C-terminal domain-containing protein</fullName>
    </recommendedName>
</protein>
<dbReference type="AlphaFoldDB" id="A0A401J9Q2"/>
<name>A0A401J9Q2_9PROT</name>
<evidence type="ECO:0000313" key="4">
    <source>
        <dbReference type="Proteomes" id="UP000286806"/>
    </source>
</evidence>
<proteinExistence type="predicted"/>
<organism evidence="3 4">
    <name type="scientific">Sulfuriferula multivorans</name>
    <dbReference type="NCBI Taxonomy" id="1559896"/>
    <lineage>
        <taxon>Bacteria</taxon>
        <taxon>Pseudomonadati</taxon>
        <taxon>Pseudomonadota</taxon>
        <taxon>Betaproteobacteria</taxon>
        <taxon>Nitrosomonadales</taxon>
        <taxon>Sulfuricellaceae</taxon>
        <taxon>Sulfuriferula</taxon>
    </lineage>
</organism>
<accession>A0A401J9Q2</accession>
<sequence>MLNCPLCRAGLVALAAFSINPVHASVITDATNDFLPSFTVAPHNSDLDVVSAAGFYNTSAQQFTFSATLAGALGQTPGALYVWGLDRGQGTQRFLNGSPPIGAGVFFDSVLILRPNGTGVYNDFINNTMTNLVAGSVQLNGNTITGADLPLSLFPSTGFQPGDYTWNIWPRVGLGQNNQISDFAPDAANVPVTSVPEPETYAMLLSGLGLIGMLRARRKRVQPQPA</sequence>
<feature type="domain" description="Ice-binding protein C-terminal" evidence="2">
    <location>
        <begin position="194"/>
        <end position="218"/>
    </location>
</feature>
<evidence type="ECO:0000256" key="1">
    <source>
        <dbReference type="SAM" id="SignalP"/>
    </source>
</evidence>
<reference evidence="3 4" key="1">
    <citation type="journal article" date="2019" name="Front. Microbiol.">
        <title>Genomes of Neutrophilic Sulfur-Oxidizing Chemolithoautotrophs Representing 9 Proteobacterial Species From 8 Genera.</title>
        <authorList>
            <person name="Watanabe T."/>
            <person name="Kojima H."/>
            <person name="Umezawa K."/>
            <person name="Hori C."/>
            <person name="Takasuka T.E."/>
            <person name="Kato Y."/>
            <person name="Fukui M."/>
        </authorList>
    </citation>
    <scope>NUCLEOTIDE SEQUENCE [LARGE SCALE GENOMIC DNA]</scope>
    <source>
        <strain evidence="3 4">TTN</strain>
    </source>
</reference>
<dbReference type="Pfam" id="PF07589">
    <property type="entry name" value="PEP-CTERM"/>
    <property type="match status" value="1"/>
</dbReference>
<keyword evidence="4" id="KW-1185">Reference proteome</keyword>
<dbReference type="RefSeq" id="WP_189836223.1">
    <property type="nucleotide sequence ID" value="NZ_BGOW01000001.1"/>
</dbReference>
<evidence type="ECO:0000259" key="2">
    <source>
        <dbReference type="Pfam" id="PF07589"/>
    </source>
</evidence>
<evidence type="ECO:0000313" key="3">
    <source>
        <dbReference type="EMBL" id="GBL44405.1"/>
    </source>
</evidence>
<dbReference type="InterPro" id="IPR013424">
    <property type="entry name" value="Ice-binding_C"/>
</dbReference>
<feature type="chain" id="PRO_5019343101" description="Ice-binding protein C-terminal domain-containing protein" evidence="1">
    <location>
        <begin position="25"/>
        <end position="226"/>
    </location>
</feature>
<comment type="caution">
    <text evidence="3">The sequence shown here is derived from an EMBL/GenBank/DDBJ whole genome shotgun (WGS) entry which is preliminary data.</text>
</comment>
<keyword evidence="1" id="KW-0732">Signal</keyword>
<dbReference type="EMBL" id="BGOW01000001">
    <property type="protein sequence ID" value="GBL44405.1"/>
    <property type="molecule type" value="Genomic_DNA"/>
</dbReference>
<gene>
    <name evidence="3" type="ORF">SFMTTN_0200</name>
</gene>
<dbReference type="NCBIfam" id="TIGR02595">
    <property type="entry name" value="PEP_CTERM"/>
    <property type="match status" value="1"/>
</dbReference>
<feature type="signal peptide" evidence="1">
    <location>
        <begin position="1"/>
        <end position="24"/>
    </location>
</feature>